<dbReference type="SUPFAM" id="SSF53335">
    <property type="entry name" value="S-adenosyl-L-methionine-dependent methyltransferases"/>
    <property type="match status" value="1"/>
</dbReference>
<dbReference type="Gene3D" id="3.90.120.10">
    <property type="entry name" value="DNA Methylase, subunit A, domain 2"/>
    <property type="match status" value="1"/>
</dbReference>
<reference evidence="8" key="1">
    <citation type="submission" date="2019-07" db="EMBL/GenBank/DDBJ databases">
        <authorList>
            <person name="Lazarte J.N."/>
            <person name="Poliero A."/>
            <person name="Beron C."/>
        </authorList>
    </citation>
    <scope>NUCLEOTIDE SEQUENCE</scope>
    <source>
        <strain evidence="8">FCC7</strain>
    </source>
</reference>
<protein>
    <recommendedName>
        <fullName evidence="1">DNA (cytosine-5-)-methyltransferase</fullName>
        <ecNumber evidence="1">2.1.1.37</ecNumber>
    </recommendedName>
</protein>
<dbReference type="Proteomes" id="UP000775627">
    <property type="component" value="Unassembled WGS sequence"/>
</dbReference>
<accession>A0AAW4I1C6</accession>
<dbReference type="AlphaFoldDB" id="A0AAW4I1C6"/>
<dbReference type="GO" id="GO:0009307">
    <property type="term" value="P:DNA restriction-modification system"/>
    <property type="evidence" value="ECO:0007669"/>
    <property type="project" value="UniProtKB-KW"/>
</dbReference>
<evidence type="ECO:0000313" key="9">
    <source>
        <dbReference type="Proteomes" id="UP000775627"/>
    </source>
</evidence>
<dbReference type="PANTHER" id="PTHR10629">
    <property type="entry name" value="CYTOSINE-SPECIFIC METHYLTRANSFERASE"/>
    <property type="match status" value="1"/>
</dbReference>
<comment type="similarity">
    <text evidence="6 7">Belongs to the class I-like SAM-binding methyltransferase superfamily. C5-methyltransferase family.</text>
</comment>
<keyword evidence="4 6" id="KW-0949">S-adenosyl-L-methionine</keyword>
<gene>
    <name evidence="8" type="ORF">FME64_29235</name>
</gene>
<dbReference type="GO" id="GO:0032259">
    <property type="term" value="P:methylation"/>
    <property type="evidence" value="ECO:0007669"/>
    <property type="project" value="UniProtKB-KW"/>
</dbReference>
<dbReference type="GO" id="GO:0003886">
    <property type="term" value="F:DNA (cytosine-5-)-methyltransferase activity"/>
    <property type="evidence" value="ECO:0007669"/>
    <property type="project" value="UniProtKB-EC"/>
</dbReference>
<reference evidence="8" key="2">
    <citation type="journal article" date="2021" name="J. Invertebr. Pathol.">
        <title>Molecular characterization of a Bacillus thuringiensis strain from Argentina, toxic against Lepidoptera and Coleoptera, based on its whole-genome and Cry protein analysis.</title>
        <authorList>
            <person name="Nicolas Lazarte J."/>
            <person name="Pia Valacco M."/>
            <person name="Moreno S."/>
            <person name="Salerno G.L."/>
            <person name="Beron C.M."/>
        </authorList>
    </citation>
    <scope>NUCLEOTIDE SEQUENCE</scope>
    <source>
        <strain evidence="8">FCC7</strain>
    </source>
</reference>
<sequence length="555" mass="64001">MLDSYKKPTVVSLFCGAGGMDYGFQQAGFELILGIDIDKDSCKTYKNWSRANVANIDINEVEFNQIPNSDVIIGYLPVPRFSTWKNERLNSQENLLNMVLKIIEYKRPKAFVFESTVGLLMSNKRDDIKILLNTFETLDYHITYEAINSCDYGIAQNRKRLVMVGIRQDLSLSYIFPLKDKSKVTVREVLKDVEIKNKEGRKVIEPEKIHKYNRAYKIIDLDDISPPINFFQNFVIRCGNGDYVSLLCEEAAAIQSFSKDVIFEGGRGSKMRQIKRAFPPKLAFVIAERLRETLNCEEQINISVENRIVNNNSHLSITNRNAVDTSQVFGKTKQLSLTIFEQKKLANDNNHLSITNSNVVDTSQVSKSIKPSSAKKVAVSENELITKIKKISPGIEHANNYQVWVFESLKYIFDKELRRGRQEESINEGRKRIDIVFDNKESEGFFWELNSLHHIRCAKILVECKNYTRDLKNPEFDQLIGRFHKNYSEFGILTCRSIKDEKKNLASCKDVINSGKGYILTLCDADIIALLKLRDEKRYEDISDYMRALYDKIFR</sequence>
<evidence type="ECO:0000256" key="1">
    <source>
        <dbReference type="ARBA" id="ARBA00011975"/>
    </source>
</evidence>
<evidence type="ECO:0000256" key="6">
    <source>
        <dbReference type="PROSITE-ProRule" id="PRU01016"/>
    </source>
</evidence>
<dbReference type="GO" id="GO:0003677">
    <property type="term" value="F:DNA binding"/>
    <property type="evidence" value="ECO:0007669"/>
    <property type="project" value="TreeGrafter"/>
</dbReference>
<dbReference type="EMBL" id="VIXF01000006">
    <property type="protein sequence ID" value="MBN9901373.1"/>
    <property type="molecule type" value="Genomic_DNA"/>
</dbReference>
<evidence type="ECO:0000256" key="5">
    <source>
        <dbReference type="ARBA" id="ARBA00022747"/>
    </source>
</evidence>
<evidence type="ECO:0000256" key="4">
    <source>
        <dbReference type="ARBA" id="ARBA00022691"/>
    </source>
</evidence>
<dbReference type="RefSeq" id="WP_206905985.1">
    <property type="nucleotide sequence ID" value="NZ_JAWUAH010000016.1"/>
</dbReference>
<evidence type="ECO:0000256" key="3">
    <source>
        <dbReference type="ARBA" id="ARBA00022679"/>
    </source>
</evidence>
<comment type="caution">
    <text evidence="6">Lacks conserved residue(s) required for the propagation of feature annotation.</text>
</comment>
<evidence type="ECO:0000256" key="2">
    <source>
        <dbReference type="ARBA" id="ARBA00022603"/>
    </source>
</evidence>
<dbReference type="InterPro" id="IPR029063">
    <property type="entry name" value="SAM-dependent_MTases_sf"/>
</dbReference>
<dbReference type="Pfam" id="PF00145">
    <property type="entry name" value="DNA_methylase"/>
    <property type="match status" value="1"/>
</dbReference>
<dbReference type="PRINTS" id="PR00105">
    <property type="entry name" value="C5METTRFRASE"/>
</dbReference>
<dbReference type="EC" id="2.1.1.37" evidence="1"/>
<proteinExistence type="inferred from homology"/>
<dbReference type="PANTHER" id="PTHR10629:SF52">
    <property type="entry name" value="DNA (CYTOSINE-5)-METHYLTRANSFERASE 1"/>
    <property type="match status" value="1"/>
</dbReference>
<keyword evidence="3 6" id="KW-0808">Transferase</keyword>
<keyword evidence="5" id="KW-0680">Restriction system</keyword>
<evidence type="ECO:0000313" key="8">
    <source>
        <dbReference type="EMBL" id="MBN9901373.1"/>
    </source>
</evidence>
<dbReference type="GO" id="GO:0044027">
    <property type="term" value="P:negative regulation of gene expression via chromosomal CpG island methylation"/>
    <property type="evidence" value="ECO:0007669"/>
    <property type="project" value="TreeGrafter"/>
</dbReference>
<evidence type="ECO:0000256" key="7">
    <source>
        <dbReference type="RuleBase" id="RU000416"/>
    </source>
</evidence>
<dbReference type="Gene3D" id="3.40.50.150">
    <property type="entry name" value="Vaccinia Virus protein VP39"/>
    <property type="match status" value="1"/>
</dbReference>
<name>A0AAW4I1C6_BACTU</name>
<dbReference type="NCBIfam" id="TIGR00675">
    <property type="entry name" value="dcm"/>
    <property type="match status" value="1"/>
</dbReference>
<keyword evidence="2 6" id="KW-0489">Methyltransferase</keyword>
<dbReference type="InterPro" id="IPR050390">
    <property type="entry name" value="C5-Methyltransferase"/>
</dbReference>
<comment type="caution">
    <text evidence="8">The sequence shown here is derived from an EMBL/GenBank/DDBJ whole genome shotgun (WGS) entry which is preliminary data.</text>
</comment>
<organism evidence="8 9">
    <name type="scientific">Bacillus thuringiensis</name>
    <dbReference type="NCBI Taxonomy" id="1428"/>
    <lineage>
        <taxon>Bacteria</taxon>
        <taxon>Bacillati</taxon>
        <taxon>Bacillota</taxon>
        <taxon>Bacilli</taxon>
        <taxon>Bacillales</taxon>
        <taxon>Bacillaceae</taxon>
        <taxon>Bacillus</taxon>
        <taxon>Bacillus cereus group</taxon>
    </lineage>
</organism>
<dbReference type="InterPro" id="IPR001525">
    <property type="entry name" value="C5_MeTfrase"/>
</dbReference>
<dbReference type="PROSITE" id="PS51679">
    <property type="entry name" value="SAM_MT_C5"/>
    <property type="match status" value="1"/>
</dbReference>